<feature type="domain" description="Tail specific protease" evidence="1">
    <location>
        <begin position="257"/>
        <end position="422"/>
    </location>
</feature>
<dbReference type="EMBL" id="CP017480">
    <property type="protein sequence ID" value="APG06185.1"/>
    <property type="molecule type" value="Genomic_DNA"/>
</dbReference>
<reference evidence="3" key="1">
    <citation type="submission" date="2016-09" db="EMBL/GenBank/DDBJ databases">
        <authorList>
            <person name="Lysoe E."/>
        </authorList>
    </citation>
    <scope>NUCLEOTIDE SEQUENCE [LARGE SCALE GENOMIC DNA]</scope>
    <source>
        <strain evidence="3">LJ96T</strain>
    </source>
</reference>
<dbReference type="GO" id="GO:0007165">
    <property type="term" value="P:signal transduction"/>
    <property type="evidence" value="ECO:0007669"/>
    <property type="project" value="TreeGrafter"/>
</dbReference>
<sequence length="451" mass="47405">MVVAVTATGAGIVEAQTASTDVPTFKAFPWAAYAVQVTGNARDAAGATVRLTTKDGEEKPFGSATANVDGTSLHHHRLRLSADLTTHGSIDGAAIWLRADAAGKSRAFMNSEKDLVNDRAGPAHRQVEIDVPDDVDRIAFGVLLEKHGEVTADRLIFQDLGEEPSSSLAEPTLDAAIDTIRKNAYHARDIDWSSIEPQVRARAGTAGRLSDVHAAIKVLLASLNDHHSFWMDADRATAYRHSGQPPGAATVERRGDDLGYIAMPGFMGTDPTLSANFAATMSKAIVELSPRCGWVVDLRGDSGGNMRPMLAGLRPLLGASPAASFEQANGHVIPFPVIGTTTVDQSAVPVAVLTGPHTASSGEAVAVAFRGRPNTRSFGAETAGLSSGNSAFPLPDGSEILLMTTIDRDRDGHRYGGVLEPDEAAEDAVAETTASTWLRRTCPAGASNASR</sequence>
<protein>
    <recommendedName>
        <fullName evidence="1">Tail specific protease domain-containing protein</fullName>
    </recommendedName>
</protein>
<dbReference type="SUPFAM" id="SSF52096">
    <property type="entry name" value="ClpP/crotonase"/>
    <property type="match status" value="1"/>
</dbReference>
<keyword evidence="3" id="KW-1185">Reference proteome</keyword>
<dbReference type="Pfam" id="PF03572">
    <property type="entry name" value="Peptidase_S41"/>
    <property type="match status" value="1"/>
</dbReference>
<dbReference type="AlphaFoldDB" id="A0A1L3EYQ3"/>
<dbReference type="GO" id="GO:0008236">
    <property type="term" value="F:serine-type peptidase activity"/>
    <property type="evidence" value="ECO:0007669"/>
    <property type="project" value="InterPro"/>
</dbReference>
<name>A0A1L3EYQ3_9GAMM</name>
<dbReference type="GO" id="GO:0006508">
    <property type="term" value="P:proteolysis"/>
    <property type="evidence" value="ECO:0007669"/>
    <property type="project" value="InterPro"/>
</dbReference>
<dbReference type="Proteomes" id="UP000182987">
    <property type="component" value="Chromosome"/>
</dbReference>
<dbReference type="PANTHER" id="PTHR32060:SF30">
    <property type="entry name" value="CARBOXY-TERMINAL PROCESSING PROTEASE CTPA"/>
    <property type="match status" value="1"/>
</dbReference>
<dbReference type="GO" id="GO:0030288">
    <property type="term" value="C:outer membrane-bounded periplasmic space"/>
    <property type="evidence" value="ECO:0007669"/>
    <property type="project" value="TreeGrafter"/>
</dbReference>
<dbReference type="GO" id="GO:0004175">
    <property type="term" value="F:endopeptidase activity"/>
    <property type="evidence" value="ECO:0007669"/>
    <property type="project" value="TreeGrafter"/>
</dbReference>
<dbReference type="CDD" id="cd06567">
    <property type="entry name" value="Peptidase_S41"/>
    <property type="match status" value="1"/>
</dbReference>
<dbReference type="STRING" id="1440763.BJI69_21270"/>
<proteinExistence type="predicted"/>
<dbReference type="InterPro" id="IPR005151">
    <property type="entry name" value="Tail-specific_protease"/>
</dbReference>
<evidence type="ECO:0000313" key="3">
    <source>
        <dbReference type="Proteomes" id="UP000182987"/>
    </source>
</evidence>
<accession>A0A1L3EYQ3</accession>
<evidence type="ECO:0000259" key="1">
    <source>
        <dbReference type="Pfam" id="PF03572"/>
    </source>
</evidence>
<dbReference type="Gene3D" id="3.90.226.10">
    <property type="entry name" value="2-enoyl-CoA Hydratase, Chain A, domain 1"/>
    <property type="match status" value="1"/>
</dbReference>
<organism evidence="2 3">
    <name type="scientific">Luteibacter rhizovicinus DSM 16549</name>
    <dbReference type="NCBI Taxonomy" id="1440763"/>
    <lineage>
        <taxon>Bacteria</taxon>
        <taxon>Pseudomonadati</taxon>
        <taxon>Pseudomonadota</taxon>
        <taxon>Gammaproteobacteria</taxon>
        <taxon>Lysobacterales</taxon>
        <taxon>Rhodanobacteraceae</taxon>
        <taxon>Luteibacter</taxon>
    </lineage>
</organism>
<dbReference type="KEGG" id="lrz:BJI69_21270"/>
<dbReference type="PANTHER" id="PTHR32060">
    <property type="entry name" value="TAIL-SPECIFIC PROTEASE"/>
    <property type="match status" value="1"/>
</dbReference>
<evidence type="ECO:0000313" key="2">
    <source>
        <dbReference type="EMBL" id="APG06185.1"/>
    </source>
</evidence>
<dbReference type="InterPro" id="IPR029045">
    <property type="entry name" value="ClpP/crotonase-like_dom_sf"/>
</dbReference>
<gene>
    <name evidence="2" type="ORF">BJI69_21270</name>
</gene>